<protein>
    <recommendedName>
        <fullName evidence="1">Ctg-1-like C-terminal domain-containing protein</fullName>
    </recommendedName>
</protein>
<accession>A0A0C2C7J3</accession>
<name>A0A0C2C7J3_9BILA</name>
<gene>
    <name evidence="2" type="ORF">ANCDUO_17636</name>
</gene>
<dbReference type="InterPro" id="IPR053302">
    <property type="entry name" value="CRAL-TRIO_domain"/>
</dbReference>
<proteinExistence type="predicted"/>
<dbReference type="OrthoDB" id="1434354at2759"/>
<dbReference type="Pfam" id="PF25883">
    <property type="entry name" value="F28H7_8_C"/>
    <property type="match status" value="1"/>
</dbReference>
<evidence type="ECO:0000313" key="2">
    <source>
        <dbReference type="EMBL" id="KIH52263.1"/>
    </source>
</evidence>
<sequence length="141" mass="16311">MPLTADELAAVERVRSAANGKGHPYCEHDYNIHRWITAYGGDEEEAATVLLFEHSGRIDLNGVVDNIRKDTTAWREIYAGCERPALPQVDTWRWRVPHDGYYYIRYGNEKAWLFSVTVRHLIYQLKETEKTVVTPISTFVL</sequence>
<organism evidence="2 3">
    <name type="scientific">Ancylostoma duodenale</name>
    <dbReference type="NCBI Taxonomy" id="51022"/>
    <lineage>
        <taxon>Eukaryota</taxon>
        <taxon>Metazoa</taxon>
        <taxon>Ecdysozoa</taxon>
        <taxon>Nematoda</taxon>
        <taxon>Chromadorea</taxon>
        <taxon>Rhabditida</taxon>
        <taxon>Rhabditina</taxon>
        <taxon>Rhabditomorpha</taxon>
        <taxon>Strongyloidea</taxon>
        <taxon>Ancylostomatidae</taxon>
        <taxon>Ancylostomatinae</taxon>
        <taxon>Ancylostoma</taxon>
    </lineage>
</organism>
<dbReference type="PANTHER" id="PTHR47159:SF2">
    <property type="entry name" value="CRAL-TRIO DOMAIN-CONTAINING PROTEIN"/>
    <property type="match status" value="1"/>
</dbReference>
<feature type="domain" description="Ctg-1-like C-terminal" evidence="1">
    <location>
        <begin position="68"/>
        <end position="131"/>
    </location>
</feature>
<dbReference type="Proteomes" id="UP000054047">
    <property type="component" value="Unassembled WGS sequence"/>
</dbReference>
<evidence type="ECO:0000259" key="1">
    <source>
        <dbReference type="Pfam" id="PF25883"/>
    </source>
</evidence>
<evidence type="ECO:0000313" key="3">
    <source>
        <dbReference type="Proteomes" id="UP000054047"/>
    </source>
</evidence>
<dbReference type="EMBL" id="KN744101">
    <property type="protein sequence ID" value="KIH52263.1"/>
    <property type="molecule type" value="Genomic_DNA"/>
</dbReference>
<dbReference type="InterPro" id="IPR058960">
    <property type="entry name" value="Ctg-1-like_C"/>
</dbReference>
<dbReference type="PANTHER" id="PTHR47159">
    <property type="entry name" value="PROTEIN CBG07705-RELATED"/>
    <property type="match status" value="1"/>
</dbReference>
<reference evidence="2 3" key="1">
    <citation type="submission" date="2013-12" db="EMBL/GenBank/DDBJ databases">
        <title>Draft genome of the parsitic nematode Ancylostoma duodenale.</title>
        <authorList>
            <person name="Mitreva M."/>
        </authorList>
    </citation>
    <scope>NUCLEOTIDE SEQUENCE [LARGE SCALE GENOMIC DNA]</scope>
    <source>
        <strain evidence="2 3">Zhejiang</strain>
    </source>
</reference>
<keyword evidence="3" id="KW-1185">Reference proteome</keyword>
<dbReference type="AlphaFoldDB" id="A0A0C2C7J3"/>